<accession>A0A974H5P6</accession>
<evidence type="ECO:0000256" key="3">
    <source>
        <dbReference type="ARBA" id="ARBA00022763"/>
    </source>
</evidence>
<feature type="non-terminal residue" evidence="7">
    <location>
        <position position="1"/>
    </location>
</feature>
<dbReference type="EMBL" id="CM004481">
    <property type="protein sequence ID" value="OCT65386.1"/>
    <property type="molecule type" value="Genomic_DNA"/>
</dbReference>
<keyword evidence="4" id="KW-0234">DNA repair</keyword>
<dbReference type="AlphaFoldDB" id="A0A974H5P6"/>
<evidence type="ECO:0000256" key="6">
    <source>
        <dbReference type="ARBA" id="ARBA00030081"/>
    </source>
</evidence>
<evidence type="ECO:0000256" key="4">
    <source>
        <dbReference type="ARBA" id="ARBA00023204"/>
    </source>
</evidence>
<comment type="similarity">
    <text evidence="1">Belongs to the SWI5/SAE3 family.</text>
</comment>
<dbReference type="PANTHER" id="PTHR28529">
    <property type="entry name" value="DNA REPAIR PROTEIN SWI5 HOMOLOG"/>
    <property type="match status" value="1"/>
</dbReference>
<dbReference type="PANTHER" id="PTHR28529:SF2">
    <property type="entry name" value="DNA REPAIR PROTEIN SWI5 HOMOLOG"/>
    <property type="match status" value="1"/>
</dbReference>
<dbReference type="InterPro" id="IPR010760">
    <property type="entry name" value="DNA-repair_Swi5"/>
</dbReference>
<dbReference type="Proteomes" id="UP000694892">
    <property type="component" value="Chromosome 8S"/>
</dbReference>
<name>A0A974H5P6_XENLA</name>
<gene>
    <name evidence="7" type="ORF">XELAEV_18041626mg</name>
</gene>
<dbReference type="Pfam" id="PF07061">
    <property type="entry name" value="Swi5"/>
    <property type="match status" value="1"/>
</dbReference>
<dbReference type="GO" id="GO:0032798">
    <property type="term" value="C:Swi5-Sfr1 complex"/>
    <property type="evidence" value="ECO:0007669"/>
    <property type="project" value="TreeGrafter"/>
</dbReference>
<dbReference type="GO" id="GO:0000724">
    <property type="term" value="P:double-strand break repair via homologous recombination"/>
    <property type="evidence" value="ECO:0007669"/>
    <property type="project" value="TreeGrafter"/>
</dbReference>
<dbReference type="Gene3D" id="1.20.5.170">
    <property type="match status" value="1"/>
</dbReference>
<proteinExistence type="inferred from homology"/>
<sequence>VQSPCSSHSSRGSEYSLQKEVSELKGKVAALDQEIAQLESEEGFRVAELEERITLLLEYNDVKDARQVLLGRFSVLSGVTTKELYAEFGMILED</sequence>
<evidence type="ECO:0000256" key="1">
    <source>
        <dbReference type="ARBA" id="ARBA00008060"/>
    </source>
</evidence>
<evidence type="ECO:0000256" key="2">
    <source>
        <dbReference type="ARBA" id="ARBA00019825"/>
    </source>
</evidence>
<keyword evidence="3" id="KW-0227">DNA damage</keyword>
<comment type="function">
    <text evidence="5">Component of the swi5-sfr1 complex, a complex required for double-strand break repair via homologous recombination.</text>
</comment>
<evidence type="ECO:0000313" key="8">
    <source>
        <dbReference type="Proteomes" id="UP000694892"/>
    </source>
</evidence>
<dbReference type="GO" id="GO:0034974">
    <property type="term" value="C:Swi5-Swi2 complex"/>
    <property type="evidence" value="ECO:0007669"/>
    <property type="project" value="TreeGrafter"/>
</dbReference>
<organism evidence="7 8">
    <name type="scientific">Xenopus laevis</name>
    <name type="common">African clawed frog</name>
    <dbReference type="NCBI Taxonomy" id="8355"/>
    <lineage>
        <taxon>Eukaryota</taxon>
        <taxon>Metazoa</taxon>
        <taxon>Chordata</taxon>
        <taxon>Craniata</taxon>
        <taxon>Vertebrata</taxon>
        <taxon>Euteleostomi</taxon>
        <taxon>Amphibia</taxon>
        <taxon>Batrachia</taxon>
        <taxon>Anura</taxon>
        <taxon>Pipoidea</taxon>
        <taxon>Pipidae</taxon>
        <taxon>Xenopodinae</taxon>
        <taxon>Xenopus</taxon>
        <taxon>Xenopus</taxon>
    </lineage>
</organism>
<evidence type="ECO:0000313" key="7">
    <source>
        <dbReference type="EMBL" id="OCT65386.1"/>
    </source>
</evidence>
<reference evidence="8" key="1">
    <citation type="journal article" date="2016" name="Nature">
        <title>Genome evolution in the allotetraploid frog Xenopus laevis.</title>
        <authorList>
            <person name="Session A.M."/>
            <person name="Uno Y."/>
            <person name="Kwon T."/>
            <person name="Chapman J.A."/>
            <person name="Toyoda A."/>
            <person name="Takahashi S."/>
            <person name="Fukui A."/>
            <person name="Hikosaka A."/>
            <person name="Suzuki A."/>
            <person name="Kondo M."/>
            <person name="van Heeringen S.J."/>
            <person name="Quigley I."/>
            <person name="Heinz S."/>
            <person name="Ogino H."/>
            <person name="Ochi H."/>
            <person name="Hellsten U."/>
            <person name="Lyons J.B."/>
            <person name="Simakov O."/>
            <person name="Putnam N."/>
            <person name="Stites J."/>
            <person name="Kuroki Y."/>
            <person name="Tanaka T."/>
            <person name="Michiue T."/>
            <person name="Watanabe M."/>
            <person name="Bogdanovic O."/>
            <person name="Lister R."/>
            <person name="Georgiou G."/>
            <person name="Paranjpe S.S."/>
            <person name="van Kruijsbergen I."/>
            <person name="Shu S."/>
            <person name="Carlson J."/>
            <person name="Kinoshita T."/>
            <person name="Ohta Y."/>
            <person name="Mawaribuchi S."/>
            <person name="Jenkins J."/>
            <person name="Grimwood J."/>
            <person name="Schmutz J."/>
            <person name="Mitros T."/>
            <person name="Mozaffari S.V."/>
            <person name="Suzuki Y."/>
            <person name="Haramoto Y."/>
            <person name="Yamamoto T.S."/>
            <person name="Takagi C."/>
            <person name="Heald R."/>
            <person name="Miller K."/>
            <person name="Haudenschild C."/>
            <person name="Kitzman J."/>
            <person name="Nakayama T."/>
            <person name="Izutsu Y."/>
            <person name="Robert J."/>
            <person name="Fortriede J."/>
            <person name="Burns K."/>
            <person name="Lotay V."/>
            <person name="Karimi K."/>
            <person name="Yasuoka Y."/>
            <person name="Dichmann D.S."/>
            <person name="Flajnik M.F."/>
            <person name="Houston D.W."/>
            <person name="Shendure J."/>
            <person name="DuPasquier L."/>
            <person name="Vize P.D."/>
            <person name="Zorn A.M."/>
            <person name="Ito M."/>
            <person name="Marcotte E.M."/>
            <person name="Wallingford J.B."/>
            <person name="Ito Y."/>
            <person name="Asashima M."/>
            <person name="Ueno N."/>
            <person name="Matsuda Y."/>
            <person name="Veenstra G.J."/>
            <person name="Fujiyama A."/>
            <person name="Harland R.M."/>
            <person name="Taira M."/>
            <person name="Rokhsar D.S."/>
        </authorList>
    </citation>
    <scope>NUCLEOTIDE SEQUENCE [LARGE SCALE GENOMIC DNA]</scope>
    <source>
        <strain evidence="8">J</strain>
    </source>
</reference>
<dbReference type="OMA" id="TREMYHE"/>
<evidence type="ECO:0000256" key="5">
    <source>
        <dbReference type="ARBA" id="ARBA00025380"/>
    </source>
</evidence>
<protein>
    <recommendedName>
        <fullName evidence="2">DNA repair protein SWI5 homolog</fullName>
    </recommendedName>
    <alternativeName>
        <fullName evidence="6">Protein SAE3 homolog</fullName>
    </alternativeName>
</protein>